<dbReference type="InterPro" id="IPR036047">
    <property type="entry name" value="F-box-like_dom_sf"/>
</dbReference>
<dbReference type="AlphaFoldDB" id="S8EUV0"/>
<dbReference type="eggNOG" id="ENOG502SI8F">
    <property type="taxonomic scope" value="Eukaryota"/>
</dbReference>
<feature type="domain" description="F-box" evidence="2">
    <location>
        <begin position="14"/>
        <end position="51"/>
    </location>
</feature>
<dbReference type="InterPro" id="IPR032675">
    <property type="entry name" value="LRR_dom_sf"/>
</dbReference>
<dbReference type="InterPro" id="IPR001810">
    <property type="entry name" value="F-box_dom"/>
</dbReference>
<dbReference type="STRING" id="743788.S8EUV0"/>
<keyword evidence="1" id="KW-0175">Coiled coil</keyword>
<name>S8EUV0_FOMSC</name>
<dbReference type="GO" id="GO:0019005">
    <property type="term" value="C:SCF ubiquitin ligase complex"/>
    <property type="evidence" value="ECO:0007669"/>
    <property type="project" value="TreeGrafter"/>
</dbReference>
<dbReference type="InParanoid" id="S8EUV0"/>
<reference evidence="3 4" key="1">
    <citation type="journal article" date="2012" name="Science">
        <title>The Paleozoic origin of enzymatic lignin decomposition reconstructed from 31 fungal genomes.</title>
        <authorList>
            <person name="Floudas D."/>
            <person name="Binder M."/>
            <person name="Riley R."/>
            <person name="Barry K."/>
            <person name="Blanchette R.A."/>
            <person name="Henrissat B."/>
            <person name="Martinez A.T."/>
            <person name="Otillar R."/>
            <person name="Spatafora J.W."/>
            <person name="Yadav J.S."/>
            <person name="Aerts A."/>
            <person name="Benoit I."/>
            <person name="Boyd A."/>
            <person name="Carlson A."/>
            <person name="Copeland A."/>
            <person name="Coutinho P.M."/>
            <person name="de Vries R.P."/>
            <person name="Ferreira P."/>
            <person name="Findley K."/>
            <person name="Foster B."/>
            <person name="Gaskell J."/>
            <person name="Glotzer D."/>
            <person name="Gorecki P."/>
            <person name="Heitman J."/>
            <person name="Hesse C."/>
            <person name="Hori C."/>
            <person name="Igarashi K."/>
            <person name="Jurgens J.A."/>
            <person name="Kallen N."/>
            <person name="Kersten P."/>
            <person name="Kohler A."/>
            <person name="Kuees U."/>
            <person name="Kumar T.K.A."/>
            <person name="Kuo A."/>
            <person name="LaButti K."/>
            <person name="Larrondo L.F."/>
            <person name="Lindquist E."/>
            <person name="Ling A."/>
            <person name="Lombard V."/>
            <person name="Lucas S."/>
            <person name="Lundell T."/>
            <person name="Martin R."/>
            <person name="McLaughlin D.J."/>
            <person name="Morgenstern I."/>
            <person name="Morin E."/>
            <person name="Murat C."/>
            <person name="Nagy L.G."/>
            <person name="Nolan M."/>
            <person name="Ohm R.A."/>
            <person name="Patyshakuliyeva A."/>
            <person name="Rokas A."/>
            <person name="Ruiz-Duenas F.J."/>
            <person name="Sabat G."/>
            <person name="Salamov A."/>
            <person name="Samejima M."/>
            <person name="Schmutz J."/>
            <person name="Slot J.C."/>
            <person name="St John F."/>
            <person name="Stenlid J."/>
            <person name="Sun H."/>
            <person name="Sun S."/>
            <person name="Syed K."/>
            <person name="Tsang A."/>
            <person name="Wiebenga A."/>
            <person name="Young D."/>
            <person name="Pisabarro A."/>
            <person name="Eastwood D.C."/>
            <person name="Martin F."/>
            <person name="Cullen D."/>
            <person name="Grigoriev I.V."/>
            <person name="Hibbett D.S."/>
        </authorList>
    </citation>
    <scope>NUCLEOTIDE SEQUENCE</scope>
    <source>
        <strain evidence="4">FP-58527</strain>
    </source>
</reference>
<dbReference type="CDD" id="cd09917">
    <property type="entry name" value="F-box_SF"/>
    <property type="match status" value="1"/>
</dbReference>
<dbReference type="Pfam" id="PF12937">
    <property type="entry name" value="F-box-like"/>
    <property type="match status" value="1"/>
</dbReference>
<dbReference type="EMBL" id="KE504275">
    <property type="protein sequence ID" value="EPS93445.1"/>
    <property type="molecule type" value="Genomic_DNA"/>
</dbReference>
<dbReference type="PANTHER" id="PTHR13318">
    <property type="entry name" value="PARTNER OF PAIRED, ISOFORM B-RELATED"/>
    <property type="match status" value="1"/>
</dbReference>
<keyword evidence="4" id="KW-1185">Reference proteome</keyword>
<dbReference type="Proteomes" id="UP000015241">
    <property type="component" value="Unassembled WGS sequence"/>
</dbReference>
<evidence type="ECO:0000259" key="2">
    <source>
        <dbReference type="Pfam" id="PF12937"/>
    </source>
</evidence>
<dbReference type="Gene3D" id="1.20.1280.50">
    <property type="match status" value="1"/>
</dbReference>
<dbReference type="HOGENOM" id="CLU_021164_5_0_1"/>
<dbReference type="SUPFAM" id="SSF81383">
    <property type="entry name" value="F-box domain"/>
    <property type="match status" value="1"/>
</dbReference>
<protein>
    <recommendedName>
        <fullName evidence="2">F-box domain-containing protein</fullName>
    </recommendedName>
</protein>
<evidence type="ECO:0000313" key="3">
    <source>
        <dbReference type="EMBL" id="EPS93445.1"/>
    </source>
</evidence>
<dbReference type="OrthoDB" id="2447803at2759"/>
<accession>S8EUV0</accession>
<dbReference type="SUPFAM" id="SSF52047">
    <property type="entry name" value="RNI-like"/>
    <property type="match status" value="1"/>
</dbReference>
<evidence type="ECO:0000256" key="1">
    <source>
        <dbReference type="SAM" id="Coils"/>
    </source>
</evidence>
<feature type="coiled-coil region" evidence="1">
    <location>
        <begin position="528"/>
        <end position="555"/>
    </location>
</feature>
<sequence length="572" mass="65452">MAYETTTQRVLDIPEIIELIMSFLDKRDNIQNACVCKRWCEIALDCVWRSVEDITQLLRLLAPLDAPIAIHPLRYYTFTRTLNAEDWRRFERYARRVRKLAYFRDRRDLKSPYLGSRVLDEIARSRTTLNILPNLSSLEWHSDETRHAVVFMGQNVRRLSVFLHKSQHYPLGDFFKDIPARMPLLTHLDLAFEFSVRDIQADFITLIGEIPQLKKLTLPSYCFTSKIIEALSLLPCLETVQFEFYHRQGKGNPEDVVIFAPKLHEGAFPALVDLNLSAHLSDMTQFITSPYAPAHLTSLYIHIPSVVPPSTVNEYITAVAENCKLLQKLYIDLFLPPLPEGHPAEGHAQCLTWADIRPVLLCKRLQVLEMTWPRQIELTQADVEELASSWPSLQTLQLNCLSNPIYPLSPPALTLRALIPFAAHCPELEELGLDVDTDTDVAQLTEDAAAPPLRPFRKLARLHFGLSTLTDPGPTALFLSQLCPLGCEIWPGPRVPDGFEFEYPSWLSDQLDLWAEVGRVLPLLVRLRMQERARRKELEREVEDLRMRCKVLEEFGRLPEGAMNADGSCLVL</sequence>
<dbReference type="Gene3D" id="3.80.10.10">
    <property type="entry name" value="Ribonuclease Inhibitor"/>
    <property type="match status" value="1"/>
</dbReference>
<dbReference type="GO" id="GO:0031146">
    <property type="term" value="P:SCF-dependent proteasomal ubiquitin-dependent protein catabolic process"/>
    <property type="evidence" value="ECO:0007669"/>
    <property type="project" value="TreeGrafter"/>
</dbReference>
<gene>
    <name evidence="3" type="ORF">FOMPIDRAFT_1136150</name>
</gene>
<proteinExistence type="predicted"/>
<organism evidence="3 4">
    <name type="scientific">Fomitopsis schrenkii</name>
    <name type="common">Brown rot fungus</name>
    <dbReference type="NCBI Taxonomy" id="2126942"/>
    <lineage>
        <taxon>Eukaryota</taxon>
        <taxon>Fungi</taxon>
        <taxon>Dikarya</taxon>
        <taxon>Basidiomycota</taxon>
        <taxon>Agaricomycotina</taxon>
        <taxon>Agaricomycetes</taxon>
        <taxon>Polyporales</taxon>
        <taxon>Fomitopsis</taxon>
    </lineage>
</organism>
<evidence type="ECO:0000313" key="4">
    <source>
        <dbReference type="Proteomes" id="UP000015241"/>
    </source>
</evidence>